<name>A0A4W2DTX9_BOBOX</name>
<reference evidence="6" key="2">
    <citation type="submission" date="2025-08" db="UniProtKB">
        <authorList>
            <consortium name="Ensembl"/>
        </authorList>
    </citation>
    <scope>IDENTIFICATION</scope>
</reference>
<sequence>MRLSVTALLVTLALCYYEANAIVCPTFAADLTEFFYFPDLLYRLSLAKYNAPPEAVAAKMEVKQCTDRFSVKNRLIITNILVISFLLHRSFCSATHARSGLSGLVQSGQLSLLTSDPWPPAGW</sequence>
<protein>
    <recommendedName>
        <fullName evidence="8">Secretoglobin family 1D member</fullName>
    </recommendedName>
</protein>
<dbReference type="InterPro" id="IPR035960">
    <property type="entry name" value="Secretoglobin_sf"/>
</dbReference>
<dbReference type="InterPro" id="IPR016126">
    <property type="entry name" value="Secretoglobin"/>
</dbReference>
<evidence type="ECO:0008006" key="8">
    <source>
        <dbReference type="Google" id="ProtNLM"/>
    </source>
</evidence>
<accession>A0A4W2DTX9</accession>
<dbReference type="PROSITE" id="PS51311">
    <property type="entry name" value="SCGB"/>
    <property type="match status" value="1"/>
</dbReference>
<comment type="similarity">
    <text evidence="4">Belongs to the secretoglobin family. Lipophilin subfamily.</text>
</comment>
<organism evidence="6 7">
    <name type="scientific">Bos indicus x Bos taurus</name>
    <name type="common">Hybrid cattle</name>
    <dbReference type="NCBI Taxonomy" id="30522"/>
    <lineage>
        <taxon>Eukaryota</taxon>
        <taxon>Metazoa</taxon>
        <taxon>Chordata</taxon>
        <taxon>Craniata</taxon>
        <taxon>Vertebrata</taxon>
        <taxon>Euteleostomi</taxon>
        <taxon>Mammalia</taxon>
        <taxon>Eutheria</taxon>
        <taxon>Laurasiatheria</taxon>
        <taxon>Artiodactyla</taxon>
        <taxon>Ruminantia</taxon>
        <taxon>Pecora</taxon>
        <taxon>Bovidae</taxon>
        <taxon>Bovinae</taxon>
        <taxon>Bos</taxon>
    </lineage>
</organism>
<keyword evidence="7" id="KW-1185">Reference proteome</keyword>
<dbReference type="GO" id="GO:0005615">
    <property type="term" value="C:extracellular space"/>
    <property type="evidence" value="ECO:0007669"/>
    <property type="project" value="TreeGrafter"/>
</dbReference>
<reference evidence="6 7" key="1">
    <citation type="submission" date="2018-11" db="EMBL/GenBank/DDBJ databases">
        <title>Haplotype-resolved cattle genomes.</title>
        <authorList>
            <person name="Low W.Y."/>
            <person name="Tearle R."/>
            <person name="Bickhart D.M."/>
            <person name="Rosen B.D."/>
            <person name="Koren S."/>
            <person name="Rhie A."/>
            <person name="Hiendleder S."/>
            <person name="Phillippy A.M."/>
            <person name="Smith T.P.L."/>
            <person name="Williams J.L."/>
        </authorList>
    </citation>
    <scope>NUCLEOTIDE SEQUENCE [LARGE SCALE GENOMIC DNA]</scope>
</reference>
<proteinExistence type="inferred from homology"/>
<dbReference type="Proteomes" id="UP000314981">
    <property type="component" value="Chromosome 29"/>
</dbReference>
<dbReference type="Ensembl" id="ENSBIXT00000011904.1">
    <property type="protein sequence ID" value="ENSBIXP00000027919.1"/>
    <property type="gene ID" value="ENSBIXG00000008910.1"/>
</dbReference>
<comment type="subcellular location">
    <subcellularLocation>
        <location evidence="1">Secreted</location>
    </subcellularLocation>
</comment>
<dbReference type="STRING" id="30522.A0A4W2DTX9"/>
<evidence type="ECO:0000256" key="2">
    <source>
        <dbReference type="ARBA" id="ARBA00022525"/>
    </source>
</evidence>
<evidence type="ECO:0000256" key="4">
    <source>
        <dbReference type="ARBA" id="ARBA00038364"/>
    </source>
</evidence>
<evidence type="ECO:0000256" key="1">
    <source>
        <dbReference type="ARBA" id="ARBA00004613"/>
    </source>
</evidence>
<dbReference type="PANTHER" id="PTHR11332">
    <property type="entry name" value="SECRETOGLOBIN FAMILY 1D"/>
    <property type="match status" value="1"/>
</dbReference>
<feature type="chain" id="PRO_5021270035" description="Secretoglobin family 1D member" evidence="5">
    <location>
        <begin position="22"/>
        <end position="123"/>
    </location>
</feature>
<keyword evidence="2" id="KW-0964">Secreted</keyword>
<dbReference type="PANTHER" id="PTHR11332:SF6">
    <property type="entry name" value="SECRETOGLOBIN FAMILY 1D MEMBER 4"/>
    <property type="match status" value="1"/>
</dbReference>
<dbReference type="SUPFAM" id="SSF48201">
    <property type="entry name" value="Uteroglobin-like"/>
    <property type="match status" value="1"/>
</dbReference>
<reference evidence="6" key="3">
    <citation type="submission" date="2025-09" db="UniProtKB">
        <authorList>
            <consortium name="Ensembl"/>
        </authorList>
    </citation>
    <scope>IDENTIFICATION</scope>
</reference>
<dbReference type="AlphaFoldDB" id="A0A4W2DTX9"/>
<evidence type="ECO:0000313" key="6">
    <source>
        <dbReference type="Ensembl" id="ENSBIXP00000027919.1"/>
    </source>
</evidence>
<feature type="signal peptide" evidence="5">
    <location>
        <begin position="1"/>
        <end position="21"/>
    </location>
</feature>
<evidence type="ECO:0000256" key="3">
    <source>
        <dbReference type="ARBA" id="ARBA00022729"/>
    </source>
</evidence>
<dbReference type="Pfam" id="PF01099">
    <property type="entry name" value="Uteroglobin"/>
    <property type="match status" value="1"/>
</dbReference>
<evidence type="ECO:0000256" key="5">
    <source>
        <dbReference type="SAM" id="SignalP"/>
    </source>
</evidence>
<keyword evidence="3 5" id="KW-0732">Signal</keyword>
<evidence type="ECO:0000313" key="7">
    <source>
        <dbReference type="Proteomes" id="UP000314981"/>
    </source>
</evidence>
<dbReference type="CDD" id="cd00633">
    <property type="entry name" value="Secretoglobin"/>
    <property type="match status" value="1"/>
</dbReference>